<reference evidence="2" key="1">
    <citation type="submission" date="2022-07" db="EMBL/GenBank/DDBJ databases">
        <title>Taxonomy of Novel Oxalotrophic and Methylotrophic Bacteria.</title>
        <authorList>
            <person name="Sahin N."/>
            <person name="Tani A."/>
        </authorList>
    </citation>
    <scope>NUCLEOTIDE SEQUENCE</scope>
    <source>
        <strain evidence="2">AM327</strain>
    </source>
</reference>
<feature type="region of interest" description="Disordered" evidence="1">
    <location>
        <begin position="208"/>
        <end position="280"/>
    </location>
</feature>
<dbReference type="EMBL" id="BRVP01000014">
    <property type="protein sequence ID" value="GLB53085.1"/>
    <property type="molecule type" value="Genomic_DNA"/>
</dbReference>
<dbReference type="AlphaFoldDB" id="A0A9W6B7M9"/>
<dbReference type="Proteomes" id="UP001143545">
    <property type="component" value="Unassembled WGS sequence"/>
</dbReference>
<accession>A0A9W6B7M9</accession>
<comment type="caution">
    <text evidence="2">The sequence shown here is derived from an EMBL/GenBank/DDBJ whole genome shotgun (WGS) entry which is preliminary data.</text>
</comment>
<evidence type="ECO:0000313" key="2">
    <source>
        <dbReference type="EMBL" id="GLB53085.1"/>
    </source>
</evidence>
<proteinExistence type="predicted"/>
<evidence type="ECO:0000256" key="1">
    <source>
        <dbReference type="SAM" id="MobiDB-lite"/>
    </source>
</evidence>
<sequence length="280" mass="31495">MMKEGFVKGILGILLLFFVLKSCVNCTSGGNRYSNTQPAVSEVSELTKLVRKYKDEKNFSIILYDMDSKNSESSNATYLQQYQVVVEKPDTVTAEVTEWYKVSPQMFNKHINDLGMEIISKKDGVLHQEAAPAGYTNYVGNPQYGHWVNRSGGSFWEFYGKYAFMSSMFNMMTYPARRAYWNDYHTNYYGRGSYYGPRGRTVYGTSTYKSTSTTGTSKRWSSKPSTFKSKVRNQVARSAAASKSKSYSSGSRYGSNKTTRSSSRSSSGSSYRSRSGGFGK</sequence>
<name>A0A9W6B7M9_9FLAO</name>
<feature type="compositionally biased region" description="Low complexity" evidence="1">
    <location>
        <begin position="236"/>
        <end position="280"/>
    </location>
</feature>
<organism evidence="2 3">
    <name type="scientific">Neptunitalea chrysea</name>
    <dbReference type="NCBI Taxonomy" id="1647581"/>
    <lineage>
        <taxon>Bacteria</taxon>
        <taxon>Pseudomonadati</taxon>
        <taxon>Bacteroidota</taxon>
        <taxon>Flavobacteriia</taxon>
        <taxon>Flavobacteriales</taxon>
        <taxon>Flavobacteriaceae</taxon>
        <taxon>Neptunitalea</taxon>
    </lineage>
</organism>
<feature type="compositionally biased region" description="Low complexity" evidence="1">
    <location>
        <begin position="208"/>
        <end position="223"/>
    </location>
</feature>
<evidence type="ECO:0000313" key="3">
    <source>
        <dbReference type="Proteomes" id="UP001143545"/>
    </source>
</evidence>
<dbReference type="RefSeq" id="WP_281754770.1">
    <property type="nucleotide sequence ID" value="NZ_BRVP01000014.1"/>
</dbReference>
<protein>
    <submittedName>
        <fullName evidence="2">Uncharacterized protein</fullName>
    </submittedName>
</protein>
<gene>
    <name evidence="2" type="ORF">NBRC110019_21250</name>
</gene>
<keyword evidence="3" id="KW-1185">Reference proteome</keyword>